<keyword evidence="3" id="KW-1185">Reference proteome</keyword>
<dbReference type="Proteomes" id="UP000574769">
    <property type="component" value="Unassembled WGS sequence"/>
</dbReference>
<dbReference type="AlphaFoldDB" id="A0A7W7AIT8"/>
<gene>
    <name evidence="2" type="ORF">GGQ96_001984</name>
</gene>
<protein>
    <submittedName>
        <fullName evidence="2">Uncharacterized protein</fullName>
    </submittedName>
</protein>
<name>A0A7W7AIT8_9SPHN</name>
<sequence>MIATASSSLVRSTPANAGPLRKSPTAIPAKAGIQLGDVCASFETLRNWAPASAGVVRSFERCRDFRKSPAFAGVVDDGVTGTRP</sequence>
<dbReference type="EMBL" id="JACHNY010000003">
    <property type="protein sequence ID" value="MBB4617856.1"/>
    <property type="molecule type" value="Genomic_DNA"/>
</dbReference>
<proteinExistence type="predicted"/>
<evidence type="ECO:0000313" key="2">
    <source>
        <dbReference type="EMBL" id="MBB4617856.1"/>
    </source>
</evidence>
<reference evidence="2 3" key="1">
    <citation type="submission" date="2020-08" db="EMBL/GenBank/DDBJ databases">
        <title>Genomic Encyclopedia of Type Strains, Phase IV (KMG-IV): sequencing the most valuable type-strain genomes for metagenomic binning, comparative biology and taxonomic classification.</title>
        <authorList>
            <person name="Goeker M."/>
        </authorList>
    </citation>
    <scope>NUCLEOTIDE SEQUENCE [LARGE SCALE GENOMIC DNA]</scope>
    <source>
        <strain evidence="2 3">DSM 15867</strain>
    </source>
</reference>
<evidence type="ECO:0000256" key="1">
    <source>
        <dbReference type="SAM" id="MobiDB-lite"/>
    </source>
</evidence>
<organism evidence="2 3">
    <name type="scientific">Sphingomonas abaci</name>
    <dbReference type="NCBI Taxonomy" id="237611"/>
    <lineage>
        <taxon>Bacteria</taxon>
        <taxon>Pseudomonadati</taxon>
        <taxon>Pseudomonadota</taxon>
        <taxon>Alphaproteobacteria</taxon>
        <taxon>Sphingomonadales</taxon>
        <taxon>Sphingomonadaceae</taxon>
        <taxon>Sphingomonas</taxon>
    </lineage>
</organism>
<evidence type="ECO:0000313" key="3">
    <source>
        <dbReference type="Proteomes" id="UP000574769"/>
    </source>
</evidence>
<feature type="region of interest" description="Disordered" evidence="1">
    <location>
        <begin position="1"/>
        <end position="24"/>
    </location>
</feature>
<feature type="compositionally biased region" description="Polar residues" evidence="1">
    <location>
        <begin position="1"/>
        <end position="15"/>
    </location>
</feature>
<comment type="caution">
    <text evidence="2">The sequence shown here is derived from an EMBL/GenBank/DDBJ whole genome shotgun (WGS) entry which is preliminary data.</text>
</comment>
<accession>A0A7W7AIT8</accession>